<dbReference type="InterPro" id="IPR036020">
    <property type="entry name" value="WW_dom_sf"/>
</dbReference>
<feature type="compositionally biased region" description="Polar residues" evidence="1">
    <location>
        <begin position="162"/>
        <end position="172"/>
    </location>
</feature>
<feature type="compositionally biased region" description="Low complexity" evidence="1">
    <location>
        <begin position="243"/>
        <end position="253"/>
    </location>
</feature>
<feature type="compositionally biased region" description="Polar residues" evidence="1">
    <location>
        <begin position="492"/>
        <end position="501"/>
    </location>
</feature>
<name>A0A3S1BRN2_ELYCH</name>
<feature type="region of interest" description="Disordered" evidence="1">
    <location>
        <begin position="1027"/>
        <end position="1057"/>
    </location>
</feature>
<protein>
    <recommendedName>
        <fullName evidence="2">WW domain-containing protein</fullName>
    </recommendedName>
</protein>
<feature type="region of interest" description="Disordered" evidence="1">
    <location>
        <begin position="316"/>
        <end position="458"/>
    </location>
</feature>
<feature type="compositionally biased region" description="Basic and acidic residues" evidence="1">
    <location>
        <begin position="223"/>
        <end position="241"/>
    </location>
</feature>
<dbReference type="STRING" id="188477.A0A3S1BRN2"/>
<proteinExistence type="predicted"/>
<feature type="compositionally biased region" description="Polar residues" evidence="1">
    <location>
        <begin position="592"/>
        <end position="624"/>
    </location>
</feature>
<feature type="region of interest" description="Disordered" evidence="1">
    <location>
        <begin position="31"/>
        <end position="143"/>
    </location>
</feature>
<feature type="compositionally biased region" description="Low complexity" evidence="1">
    <location>
        <begin position="409"/>
        <end position="418"/>
    </location>
</feature>
<evidence type="ECO:0000313" key="3">
    <source>
        <dbReference type="EMBL" id="RUS87065.1"/>
    </source>
</evidence>
<accession>A0A3S1BRN2</accession>
<dbReference type="PANTHER" id="PTHR16161">
    <property type="entry name" value="TRANSCRIPTIONAL PROTEIN SWT1"/>
    <property type="match status" value="1"/>
</dbReference>
<feature type="compositionally biased region" description="Polar residues" evidence="1">
    <location>
        <begin position="637"/>
        <end position="646"/>
    </location>
</feature>
<dbReference type="Proteomes" id="UP000271974">
    <property type="component" value="Unassembled WGS sequence"/>
</dbReference>
<dbReference type="SUPFAM" id="SSF51045">
    <property type="entry name" value="WW domain"/>
    <property type="match status" value="1"/>
</dbReference>
<dbReference type="InterPro" id="IPR052626">
    <property type="entry name" value="SWT1_Regulator"/>
</dbReference>
<feature type="compositionally biased region" description="Low complexity" evidence="1">
    <location>
        <begin position="443"/>
        <end position="456"/>
    </location>
</feature>
<feature type="compositionally biased region" description="Basic residues" evidence="1">
    <location>
        <begin position="55"/>
        <end position="65"/>
    </location>
</feature>
<reference evidence="3 4" key="1">
    <citation type="submission" date="2019-01" db="EMBL/GenBank/DDBJ databases">
        <title>A draft genome assembly of the solar-powered sea slug Elysia chlorotica.</title>
        <authorList>
            <person name="Cai H."/>
            <person name="Li Q."/>
            <person name="Fang X."/>
            <person name="Li J."/>
            <person name="Curtis N.E."/>
            <person name="Altenburger A."/>
            <person name="Shibata T."/>
            <person name="Feng M."/>
            <person name="Maeda T."/>
            <person name="Schwartz J.A."/>
            <person name="Shigenobu S."/>
            <person name="Lundholm N."/>
            <person name="Nishiyama T."/>
            <person name="Yang H."/>
            <person name="Hasebe M."/>
            <person name="Li S."/>
            <person name="Pierce S.K."/>
            <person name="Wang J."/>
        </authorList>
    </citation>
    <scope>NUCLEOTIDE SEQUENCE [LARGE SCALE GENOMIC DNA]</scope>
    <source>
        <strain evidence="3">EC2010</strain>
        <tissue evidence="3">Whole organism of an adult</tissue>
    </source>
</reference>
<feature type="region of interest" description="Disordered" evidence="1">
    <location>
        <begin position="160"/>
        <end position="254"/>
    </location>
</feature>
<dbReference type="PANTHER" id="PTHR16161:SF0">
    <property type="entry name" value="TRANSCRIPTIONAL PROTEIN SWT1"/>
    <property type="match status" value="1"/>
</dbReference>
<dbReference type="PROSITE" id="PS50020">
    <property type="entry name" value="WW_DOMAIN_2"/>
    <property type="match status" value="1"/>
</dbReference>
<dbReference type="Gene3D" id="3.40.50.1010">
    <property type="entry name" value="5'-nuclease"/>
    <property type="match status" value="1"/>
</dbReference>
<dbReference type="SUPFAM" id="SSF88723">
    <property type="entry name" value="PIN domain-like"/>
    <property type="match status" value="1"/>
</dbReference>
<feature type="compositionally biased region" description="Basic and acidic residues" evidence="1">
    <location>
        <begin position="36"/>
        <end position="49"/>
    </location>
</feature>
<evidence type="ECO:0000256" key="1">
    <source>
        <dbReference type="SAM" id="MobiDB-lite"/>
    </source>
</evidence>
<dbReference type="CDD" id="cd00201">
    <property type="entry name" value="WW"/>
    <property type="match status" value="1"/>
</dbReference>
<feature type="compositionally biased region" description="Polar residues" evidence="1">
    <location>
        <begin position="211"/>
        <end position="222"/>
    </location>
</feature>
<feature type="compositionally biased region" description="Polar residues" evidence="1">
    <location>
        <begin position="335"/>
        <end position="344"/>
    </location>
</feature>
<feature type="domain" description="WW" evidence="2">
    <location>
        <begin position="3"/>
        <end position="38"/>
    </location>
</feature>
<dbReference type="GO" id="GO:0005634">
    <property type="term" value="C:nucleus"/>
    <property type="evidence" value="ECO:0007669"/>
    <property type="project" value="TreeGrafter"/>
</dbReference>
<dbReference type="Pfam" id="PF00397">
    <property type="entry name" value="WW"/>
    <property type="match status" value="1"/>
</dbReference>
<feature type="compositionally biased region" description="Polar residues" evidence="1">
    <location>
        <begin position="419"/>
        <end position="438"/>
    </location>
</feature>
<dbReference type="AlphaFoldDB" id="A0A3S1BRN2"/>
<dbReference type="OrthoDB" id="548295at2759"/>
<feature type="region of interest" description="Disordered" evidence="1">
    <location>
        <begin position="474"/>
        <end position="501"/>
    </location>
</feature>
<feature type="compositionally biased region" description="Basic residues" evidence="1">
    <location>
        <begin position="321"/>
        <end position="332"/>
    </location>
</feature>
<feature type="compositionally biased region" description="Polar residues" evidence="1">
    <location>
        <begin position="366"/>
        <end position="408"/>
    </location>
</feature>
<dbReference type="CDD" id="cd18727">
    <property type="entry name" value="PIN_Swt1-like"/>
    <property type="match status" value="1"/>
</dbReference>
<evidence type="ECO:0000313" key="4">
    <source>
        <dbReference type="Proteomes" id="UP000271974"/>
    </source>
</evidence>
<organism evidence="3 4">
    <name type="scientific">Elysia chlorotica</name>
    <name type="common">Eastern emerald elysia</name>
    <name type="synonym">Sea slug</name>
    <dbReference type="NCBI Taxonomy" id="188477"/>
    <lineage>
        <taxon>Eukaryota</taxon>
        <taxon>Metazoa</taxon>
        <taxon>Spiralia</taxon>
        <taxon>Lophotrochozoa</taxon>
        <taxon>Mollusca</taxon>
        <taxon>Gastropoda</taxon>
        <taxon>Heterobranchia</taxon>
        <taxon>Euthyneura</taxon>
        <taxon>Panpulmonata</taxon>
        <taxon>Sacoglossa</taxon>
        <taxon>Placobranchoidea</taxon>
        <taxon>Plakobranchidae</taxon>
        <taxon>Elysia</taxon>
    </lineage>
</organism>
<dbReference type="SMART" id="SM00670">
    <property type="entry name" value="PINc"/>
    <property type="match status" value="1"/>
</dbReference>
<feature type="compositionally biased region" description="Polar residues" evidence="1">
    <location>
        <begin position="684"/>
        <end position="710"/>
    </location>
</feature>
<feature type="region of interest" description="Disordered" evidence="1">
    <location>
        <begin position="682"/>
        <end position="753"/>
    </location>
</feature>
<gene>
    <name evidence="3" type="ORF">EGW08_005141</name>
</gene>
<dbReference type="InterPro" id="IPR029060">
    <property type="entry name" value="PIN-like_dom_sf"/>
</dbReference>
<keyword evidence="4" id="KW-1185">Reference proteome</keyword>
<dbReference type="EMBL" id="RQTK01000120">
    <property type="protein sequence ID" value="RUS87065.1"/>
    <property type="molecule type" value="Genomic_DNA"/>
</dbReference>
<dbReference type="InterPro" id="IPR001202">
    <property type="entry name" value="WW_dom"/>
</dbReference>
<dbReference type="InterPro" id="IPR002716">
    <property type="entry name" value="PIN_dom"/>
</dbReference>
<feature type="compositionally biased region" description="Low complexity" evidence="1">
    <location>
        <begin position="97"/>
        <end position="119"/>
    </location>
</feature>
<feature type="region of interest" description="Disordered" evidence="1">
    <location>
        <begin position="592"/>
        <end position="646"/>
    </location>
</feature>
<feature type="non-terminal residue" evidence="3">
    <location>
        <position position="1057"/>
    </location>
</feature>
<evidence type="ECO:0000259" key="2">
    <source>
        <dbReference type="PROSITE" id="PS50020"/>
    </source>
</evidence>
<dbReference type="Gene3D" id="2.20.70.10">
    <property type="match status" value="1"/>
</dbReference>
<sequence length="1057" mass="116105">MSVDLPPNWICLLSKTRNGKKYYYNTETGVSTWTLPKHDGSSDTDRDGTTTDGQKKKKRKRKKRTHSTDSSCSLPKKTQAPCDQTTAIKQEVLPQKSSQSSGTSAADSVSIDRNVSSSSEGNRTLDNKKPQSSTEGRSDVKGRVFAHAKRTLKVEPGKNVAHNVNHSSSKTENVIKTEPDFSSGGQRTSNVKSRESVVLIGNHPSRKTEPGFSSVSQRTSNAESRKSDACIRDHPSKKTEPRINSIGSSNIIDSEGDYVMDEETTSKCQFNGSSKSVTKVFQPEPCKEKTQKTSLNFNATQVDKNCDNIVSETVGADTKHKERTKLKAKRKMPASNDSDVNKSTSVREPESQRLPPDSCNKVHPSVNASHKGQTKNIPSLFSIKTTPSASSLMQDHPQRSNTQGFKNLQKQQQQSSGSVLRSQGQIQTRSIKSESTSQEIHKNSNSSHSISKPSGSQGTLFANCPVITKLRETVRASSAPDKQAEGVKSNKCGETSKQNSFKNVKTESIQFQGMKNSGTTIPNQGLIRSAEKEGKLAMNNNVRLKDTEKFETKMVSIDFAPKDFSFNQLFQELEDSASEKESLKTKHIPFTVTKSDNPQAPMGTNRTIVTAPKPSSTSGVSTRPDSFRPSPAFSTPDKFQSFSTSSGELTINSDSSINSPHVFQGSTQPVNFSFTRAIQELEDNTSQNKSSKTKHTPFTVTKSDNSQTRVETNRALATAPKPSSTSGVSTLPDSVRPSPAFSTPDKFQSFSTSSGELTINSDRSINSPHVFQDADLDLYTSIDLGSSVADAAPVIEDMEIEFVTDGPDAIVYTLMLVIDTNVFIDSLAYLSRLINSSVPGYGKPTLVLPWVVIQELDNLKVRKSNNSLAHKAIRAVRFIHTHLMAKNPHVKGQTPQEANEKSDLPIEKNDDKILHCCLQYQKKFPSSQLFLVTHDINLTNKATIMGIDATDGKDLWAHLESSCEFRKADNVNTINPKTETVNDNMIPNESPCVPMYAEPREPTSPIPNEIEEDIQSKAEKNLKMAEDIKNVLKGMSNNNSSSSKKSESETMPQQQEP</sequence>
<comment type="caution">
    <text evidence="3">The sequence shown here is derived from an EMBL/GenBank/DDBJ whole genome shotgun (WGS) entry which is preliminary data.</text>
</comment>
<dbReference type="SMART" id="SM00456">
    <property type="entry name" value="WW"/>
    <property type="match status" value="1"/>
</dbReference>
<dbReference type="Pfam" id="PF13638">
    <property type="entry name" value="PIN_4"/>
    <property type="match status" value="1"/>
</dbReference>
<feature type="compositionally biased region" description="Polar residues" evidence="1">
    <location>
        <begin position="721"/>
        <end position="732"/>
    </location>
</feature>